<evidence type="ECO:0000256" key="5">
    <source>
        <dbReference type="ARBA" id="ARBA00023002"/>
    </source>
</evidence>
<keyword evidence="2 7" id="KW-0285">Flavoprotein</keyword>
<evidence type="ECO:0000256" key="1">
    <source>
        <dbReference type="ARBA" id="ARBA00007118"/>
    </source>
</evidence>
<dbReference type="Pfam" id="PF00881">
    <property type="entry name" value="Nitroreductase"/>
    <property type="match status" value="1"/>
</dbReference>
<dbReference type="PIRSF" id="PIRSF000232">
    <property type="entry name" value="YdjA"/>
    <property type="match status" value="1"/>
</dbReference>
<evidence type="ECO:0000256" key="6">
    <source>
        <dbReference type="ARBA" id="ARBA00023027"/>
    </source>
</evidence>
<gene>
    <name evidence="10" type="ORF">HTY61_04025</name>
</gene>
<comment type="similarity">
    <text evidence="1 7">Belongs to the nitroreductase family.</text>
</comment>
<protein>
    <recommendedName>
        <fullName evidence="7">Putative NAD(P)H nitroreductase</fullName>
        <ecNumber evidence="7">1.-.-.-</ecNumber>
    </recommendedName>
</protein>
<dbReference type="InterPro" id="IPR029479">
    <property type="entry name" value="Nitroreductase"/>
</dbReference>
<keyword evidence="11" id="KW-1185">Reference proteome</keyword>
<feature type="binding site" description="in other chain" evidence="8">
    <location>
        <begin position="17"/>
        <end position="19"/>
    </location>
    <ligand>
        <name>FMN</name>
        <dbReference type="ChEBI" id="CHEBI:58210"/>
        <note>ligand shared between dimeric partners</note>
    </ligand>
</feature>
<evidence type="ECO:0000313" key="11">
    <source>
        <dbReference type="Proteomes" id="UP000509367"/>
    </source>
</evidence>
<evidence type="ECO:0000256" key="3">
    <source>
        <dbReference type="ARBA" id="ARBA00022643"/>
    </source>
</evidence>
<evidence type="ECO:0000259" key="9">
    <source>
        <dbReference type="Pfam" id="PF00881"/>
    </source>
</evidence>
<dbReference type="InterPro" id="IPR000415">
    <property type="entry name" value="Nitroreductase-like"/>
</dbReference>
<dbReference type="RefSeq" id="WP_175275591.1">
    <property type="nucleotide sequence ID" value="NZ_CP054836.1"/>
</dbReference>
<evidence type="ECO:0000256" key="4">
    <source>
        <dbReference type="ARBA" id="ARBA00022857"/>
    </source>
</evidence>
<accession>A0A6N1V9Q3</accession>
<evidence type="ECO:0000256" key="7">
    <source>
        <dbReference type="PIRNR" id="PIRNR000232"/>
    </source>
</evidence>
<keyword evidence="6 7" id="KW-0520">NAD</keyword>
<dbReference type="Proteomes" id="UP000509367">
    <property type="component" value="Chromosome"/>
</dbReference>
<feature type="binding site" evidence="8">
    <location>
        <position position="48"/>
    </location>
    <ligand>
        <name>FMN</name>
        <dbReference type="ChEBI" id="CHEBI:58210"/>
        <note>ligand shared between dimeric partners</note>
    </ligand>
</feature>
<dbReference type="Gene3D" id="3.40.109.10">
    <property type="entry name" value="NADH Oxidase"/>
    <property type="match status" value="1"/>
</dbReference>
<keyword evidence="5 7" id="KW-0560">Oxidoreductase</keyword>
<reference evidence="10 11" key="1">
    <citation type="submission" date="2020-06" db="EMBL/GenBank/DDBJ databases">
        <title>Oricola thermophila sp. nov. isolated from a tidal sediments.</title>
        <authorList>
            <person name="Kwon K.K."/>
            <person name="Yang S.-H."/>
            <person name="Park M.-J."/>
        </authorList>
    </citation>
    <scope>NUCLEOTIDE SEQUENCE [LARGE SCALE GENOMIC DNA]</scope>
    <source>
        <strain evidence="10 11">MEBiC13590</strain>
    </source>
</reference>
<dbReference type="AlphaFoldDB" id="A0A6N1V9Q3"/>
<dbReference type="InterPro" id="IPR052530">
    <property type="entry name" value="NAD(P)H_nitroreductase"/>
</dbReference>
<dbReference type="PANTHER" id="PTHR43821">
    <property type="entry name" value="NAD(P)H NITROREDUCTASE YDJA-RELATED"/>
    <property type="match status" value="1"/>
</dbReference>
<dbReference type="InterPro" id="IPR026021">
    <property type="entry name" value="YdjA-like"/>
</dbReference>
<dbReference type="SUPFAM" id="SSF55469">
    <property type="entry name" value="FMN-dependent nitroreductase-like"/>
    <property type="match status" value="1"/>
</dbReference>
<evidence type="ECO:0000256" key="2">
    <source>
        <dbReference type="ARBA" id="ARBA00022630"/>
    </source>
</evidence>
<comment type="cofactor">
    <cofactor evidence="8">
        <name>FMN</name>
        <dbReference type="ChEBI" id="CHEBI:58210"/>
    </cofactor>
    <text evidence="8">Binds 1 FMN per subunit.</text>
</comment>
<feature type="domain" description="Nitroreductase" evidence="9">
    <location>
        <begin position="16"/>
        <end position="173"/>
    </location>
</feature>
<dbReference type="PANTHER" id="PTHR43821:SF1">
    <property type="entry name" value="NAD(P)H NITROREDUCTASE YDJA-RELATED"/>
    <property type="match status" value="1"/>
</dbReference>
<dbReference type="KEGG" id="orm:HTY61_04025"/>
<dbReference type="GO" id="GO:0016491">
    <property type="term" value="F:oxidoreductase activity"/>
    <property type="evidence" value="ECO:0007669"/>
    <property type="project" value="UniProtKB-UniRule"/>
</dbReference>
<organism evidence="10 11">
    <name type="scientific">Oricola thermophila</name>
    <dbReference type="NCBI Taxonomy" id="2742145"/>
    <lineage>
        <taxon>Bacteria</taxon>
        <taxon>Pseudomonadati</taxon>
        <taxon>Pseudomonadota</taxon>
        <taxon>Alphaproteobacteria</taxon>
        <taxon>Hyphomicrobiales</taxon>
        <taxon>Ahrensiaceae</taxon>
        <taxon>Oricola</taxon>
    </lineage>
</organism>
<evidence type="ECO:0000313" key="10">
    <source>
        <dbReference type="EMBL" id="QKV17694.1"/>
    </source>
</evidence>
<name>A0A6N1V9Q3_9HYPH</name>
<sequence>MEGFLPMNDMVDRICARRSVSPKRLGPPGPSAEDLREIARAAAAAPDHGRLGPTRLVHVPDERREALAEAFAAAALEEDPQCDAARLEDARQRARNAPCLLAVIATITDDNPRVPPHEQWISVGASLQNVLLAAEALGYRAMAVSGRRVESRALRAAFGLGEGEHLATFVAVGSHDGEPKATPRRAPETVLEEWKGEMMP</sequence>
<proteinExistence type="inferred from homology"/>
<evidence type="ECO:0000256" key="8">
    <source>
        <dbReference type="PIRSR" id="PIRSR000232-1"/>
    </source>
</evidence>
<keyword evidence="3 7" id="KW-0288">FMN</keyword>
<dbReference type="EC" id="1.-.-.-" evidence="7"/>
<keyword evidence="4 7" id="KW-0521">NADP</keyword>
<dbReference type="EMBL" id="CP054836">
    <property type="protein sequence ID" value="QKV17694.1"/>
    <property type="molecule type" value="Genomic_DNA"/>
</dbReference>